<gene>
    <name evidence="3" type="ORF">PFLUV_G00247450</name>
</gene>
<evidence type="ECO:0000256" key="1">
    <source>
        <dbReference type="SAM" id="SignalP"/>
    </source>
</evidence>
<feature type="chain" id="PRO_5025659235" description="Immunoglobulin domain-containing protein" evidence="1">
    <location>
        <begin position="23"/>
        <end position="139"/>
    </location>
</feature>
<organism evidence="3 4">
    <name type="scientific">Perca fluviatilis</name>
    <name type="common">European perch</name>
    <dbReference type="NCBI Taxonomy" id="8168"/>
    <lineage>
        <taxon>Eukaryota</taxon>
        <taxon>Metazoa</taxon>
        <taxon>Chordata</taxon>
        <taxon>Craniata</taxon>
        <taxon>Vertebrata</taxon>
        <taxon>Euteleostomi</taxon>
        <taxon>Actinopterygii</taxon>
        <taxon>Neopterygii</taxon>
        <taxon>Teleostei</taxon>
        <taxon>Neoteleostei</taxon>
        <taxon>Acanthomorphata</taxon>
        <taxon>Eupercaria</taxon>
        <taxon>Perciformes</taxon>
        <taxon>Percoidei</taxon>
        <taxon>Percidae</taxon>
        <taxon>Percinae</taxon>
        <taxon>Perca</taxon>
    </lineage>
</organism>
<accession>A0A6A5DQ02</accession>
<dbReference type="InterPro" id="IPR013783">
    <property type="entry name" value="Ig-like_fold"/>
</dbReference>
<feature type="domain" description="Immunoglobulin" evidence="2">
    <location>
        <begin position="32"/>
        <end position="121"/>
    </location>
</feature>
<name>A0A6A5DQ02_PERFL</name>
<dbReference type="InterPro" id="IPR003599">
    <property type="entry name" value="Ig_sub"/>
</dbReference>
<dbReference type="EMBL" id="VHII01000021">
    <property type="protein sequence ID" value="KAF1374227.1"/>
    <property type="molecule type" value="Genomic_DNA"/>
</dbReference>
<comment type="caution">
    <text evidence="3">The sequence shown here is derived from an EMBL/GenBank/DDBJ whole genome shotgun (WGS) entry which is preliminary data.</text>
</comment>
<reference evidence="3 4" key="1">
    <citation type="submission" date="2019-06" db="EMBL/GenBank/DDBJ databases">
        <title>A chromosome-scale genome assembly of the European perch, Perca fluviatilis.</title>
        <authorList>
            <person name="Roques C."/>
            <person name="Zahm M."/>
            <person name="Cabau C."/>
            <person name="Klopp C."/>
            <person name="Bouchez O."/>
            <person name="Donnadieu C."/>
            <person name="Kuhl H."/>
            <person name="Gislard M."/>
            <person name="Guendouz S."/>
            <person name="Journot L."/>
            <person name="Haffray P."/>
            <person name="Bestin A."/>
            <person name="Morvezen R."/>
            <person name="Feron R."/>
            <person name="Wen M."/>
            <person name="Jouanno E."/>
            <person name="Herpin A."/>
            <person name="Schartl M."/>
            <person name="Postlethwait J."/>
            <person name="Schaerlinger B."/>
            <person name="Chardard D."/>
            <person name="Lecocq T."/>
            <person name="Poncet C."/>
            <person name="Jaffrelo L."/>
            <person name="Lampietro C."/>
            <person name="Guiguen Y."/>
        </authorList>
    </citation>
    <scope>NUCLEOTIDE SEQUENCE [LARGE SCALE GENOMIC DNA]</scope>
    <source>
        <tissue evidence="3">Blood</tissue>
    </source>
</reference>
<dbReference type="Gene3D" id="2.60.40.10">
    <property type="entry name" value="Immunoglobulins"/>
    <property type="match status" value="1"/>
</dbReference>
<keyword evidence="4" id="KW-1185">Reference proteome</keyword>
<dbReference type="Proteomes" id="UP000465112">
    <property type="component" value="Chromosome 21"/>
</dbReference>
<dbReference type="InterPro" id="IPR036179">
    <property type="entry name" value="Ig-like_dom_sf"/>
</dbReference>
<evidence type="ECO:0000313" key="3">
    <source>
        <dbReference type="EMBL" id="KAF1374227.1"/>
    </source>
</evidence>
<dbReference type="SUPFAM" id="SSF48726">
    <property type="entry name" value="Immunoglobulin"/>
    <property type="match status" value="1"/>
</dbReference>
<dbReference type="AlphaFoldDB" id="A0A6A5DQ02"/>
<evidence type="ECO:0000259" key="2">
    <source>
        <dbReference type="SMART" id="SM00409"/>
    </source>
</evidence>
<protein>
    <recommendedName>
        <fullName evidence="2">Immunoglobulin domain-containing protein</fullName>
    </recommendedName>
</protein>
<sequence>MSSLWLYLTLLYAASFVQNSASSGSGVTLKCNETVEVEAGEMVTLNCTITYSGLDKPQDCECLSYSWNNIEIIPCRQDNGLDSVTYVSLTLSNVTKNGTYTATIKTDCGRATSSPIEVQVIQLGDGDRMEHSNNTHDGE</sequence>
<evidence type="ECO:0000313" key="4">
    <source>
        <dbReference type="Proteomes" id="UP000465112"/>
    </source>
</evidence>
<dbReference type="SMART" id="SM00409">
    <property type="entry name" value="IG"/>
    <property type="match status" value="1"/>
</dbReference>
<feature type="signal peptide" evidence="1">
    <location>
        <begin position="1"/>
        <end position="22"/>
    </location>
</feature>
<keyword evidence="1" id="KW-0732">Signal</keyword>
<proteinExistence type="predicted"/>